<dbReference type="SMART" id="SM00382">
    <property type="entry name" value="AAA"/>
    <property type="match status" value="1"/>
</dbReference>
<reference evidence="5 6" key="1">
    <citation type="submission" date="2019-03" db="EMBL/GenBank/DDBJ databases">
        <title>Genomic Encyclopedia of Type Strains, Phase IV (KMG-IV): sequencing the most valuable type-strain genomes for metagenomic binning, comparative biology and taxonomic classification.</title>
        <authorList>
            <person name="Goeker M."/>
        </authorList>
    </citation>
    <scope>NUCLEOTIDE SEQUENCE [LARGE SCALE GENOMIC DNA]</scope>
    <source>
        <strain evidence="5 6">DSM 16730</strain>
    </source>
</reference>
<gene>
    <name evidence="5" type="ORF">EDC54_10699</name>
</gene>
<dbReference type="Gene3D" id="3.40.50.300">
    <property type="entry name" value="P-loop containing nucleotide triphosphate hydrolases"/>
    <property type="match status" value="1"/>
</dbReference>
<accession>A0A4R3VMZ4</accession>
<dbReference type="RefSeq" id="WP_132456186.1">
    <property type="nucleotide sequence ID" value="NZ_JAWIZJ010000006.1"/>
</dbReference>
<dbReference type="EMBL" id="SMBY01000006">
    <property type="protein sequence ID" value="TCV05465.1"/>
    <property type="molecule type" value="Genomic_DNA"/>
</dbReference>
<dbReference type="InterPro" id="IPR003593">
    <property type="entry name" value="AAA+_ATPase"/>
</dbReference>
<proteinExistence type="inferred from homology"/>
<comment type="caution">
    <text evidence="5">The sequence shown here is derived from an EMBL/GenBank/DDBJ whole genome shotgun (WGS) entry which is preliminary data.</text>
</comment>
<dbReference type="Proteomes" id="UP000295433">
    <property type="component" value="Unassembled WGS sequence"/>
</dbReference>
<dbReference type="Pfam" id="PF00437">
    <property type="entry name" value="T2SSE"/>
    <property type="match status" value="1"/>
</dbReference>
<dbReference type="OrthoDB" id="9804785at2"/>
<evidence type="ECO:0000256" key="3">
    <source>
        <dbReference type="ARBA" id="ARBA00022840"/>
    </source>
</evidence>
<evidence type="ECO:0000256" key="2">
    <source>
        <dbReference type="ARBA" id="ARBA00022741"/>
    </source>
</evidence>
<dbReference type="GO" id="GO:0005886">
    <property type="term" value="C:plasma membrane"/>
    <property type="evidence" value="ECO:0007669"/>
    <property type="project" value="TreeGrafter"/>
</dbReference>
<dbReference type="CDD" id="cd01129">
    <property type="entry name" value="PulE-GspE-like"/>
    <property type="match status" value="1"/>
</dbReference>
<comment type="similarity">
    <text evidence="1">Belongs to the GSP E family.</text>
</comment>
<dbReference type="SUPFAM" id="SSF52540">
    <property type="entry name" value="P-loop containing nucleoside triphosphate hydrolases"/>
    <property type="match status" value="1"/>
</dbReference>
<keyword evidence="6" id="KW-1185">Reference proteome</keyword>
<dbReference type="AlphaFoldDB" id="A0A4R3VMZ4"/>
<dbReference type="PANTHER" id="PTHR30258">
    <property type="entry name" value="TYPE II SECRETION SYSTEM PROTEIN GSPE-RELATED"/>
    <property type="match status" value="1"/>
</dbReference>
<keyword evidence="3" id="KW-0067">ATP-binding</keyword>
<dbReference type="InterPro" id="IPR001482">
    <property type="entry name" value="T2SS/T4SS_dom"/>
</dbReference>
<dbReference type="PROSITE" id="PS00662">
    <property type="entry name" value="T2SP_E"/>
    <property type="match status" value="1"/>
</dbReference>
<dbReference type="GO" id="GO:0016887">
    <property type="term" value="F:ATP hydrolysis activity"/>
    <property type="evidence" value="ECO:0007669"/>
    <property type="project" value="TreeGrafter"/>
</dbReference>
<evidence type="ECO:0000313" key="5">
    <source>
        <dbReference type="EMBL" id="TCV05465.1"/>
    </source>
</evidence>
<dbReference type="PANTHER" id="PTHR30258:SF1">
    <property type="entry name" value="PROTEIN TRANSPORT PROTEIN HOFB HOMOLOG"/>
    <property type="match status" value="1"/>
</dbReference>
<evidence type="ECO:0000256" key="1">
    <source>
        <dbReference type="ARBA" id="ARBA00006611"/>
    </source>
</evidence>
<dbReference type="NCBIfam" id="NF007755">
    <property type="entry name" value="PRK10436.1"/>
    <property type="match status" value="1"/>
</dbReference>
<dbReference type="GO" id="GO:0005524">
    <property type="term" value="F:ATP binding"/>
    <property type="evidence" value="ECO:0007669"/>
    <property type="project" value="UniProtKB-KW"/>
</dbReference>
<evidence type="ECO:0000259" key="4">
    <source>
        <dbReference type="PROSITE" id="PS00662"/>
    </source>
</evidence>
<dbReference type="Gene3D" id="3.30.450.90">
    <property type="match status" value="1"/>
</dbReference>
<protein>
    <submittedName>
        <fullName evidence="5">Protein transport protein HofB</fullName>
    </submittedName>
</protein>
<dbReference type="InterPro" id="IPR027417">
    <property type="entry name" value="P-loop_NTPase"/>
</dbReference>
<name>A0A4R3VMZ4_9GAMM</name>
<evidence type="ECO:0000313" key="6">
    <source>
        <dbReference type="Proteomes" id="UP000295433"/>
    </source>
</evidence>
<keyword evidence="2" id="KW-0547">Nucleotide-binding</keyword>
<sequence>MTDSSSSTEHMLSELRTLCQRYHARLLNLDEQTLTIAIAGPPSEEMIAALRFAGNRRIMVEQWPPARMEQPLEPYNTVAESTETYHADTGYRERNEDSPVVQFIHQTLRLAVQRRASDIHFEPLSDGYRVRLRIDGVLQEIASPHPDLANRITARLKIMGKLNIAERRLPQDGQFSLTLDQHDYSLRIATLPVHQGEKVVLRILQTHQQELALEKLGFTPEALQQLISVLSASQGMLLVTGPTGSGKTVTLYSAIRWLNNSSRNICSVEDPVEIPLQGINQTAINPKAELDFSRILRALLRQDPDVMMIGEIRDAETAEIAVKAAQTGHLVMSTLHTNSAVETLTRLNHLGIPGYLLAAALKLIIAQRLVRRLCPHCKTPGDPLPALPDTLWQGPFQHWQANGCHHCFSGYYGRVALYELLPVTQDFQTALASNASPHELSALSRDSKYPTLLAAGLALVNDGLTSLAEIYRVVGDERSMHQEQQ</sequence>
<organism evidence="5 6">
    <name type="scientific">Samsonia erythrinae</name>
    <dbReference type="NCBI Taxonomy" id="160434"/>
    <lineage>
        <taxon>Bacteria</taxon>
        <taxon>Pseudomonadati</taxon>
        <taxon>Pseudomonadota</taxon>
        <taxon>Gammaproteobacteria</taxon>
        <taxon>Enterobacterales</taxon>
        <taxon>Pectobacteriaceae</taxon>
        <taxon>Samsonia</taxon>
    </lineage>
</organism>
<feature type="domain" description="Bacterial type II secretion system protein E" evidence="4">
    <location>
        <begin position="300"/>
        <end position="314"/>
    </location>
</feature>